<protein>
    <recommendedName>
        <fullName evidence="4">DUF805 domain-containing protein</fullName>
    </recommendedName>
</protein>
<accession>A0A328ASR5</accession>
<evidence type="ECO:0000256" key="1">
    <source>
        <dbReference type="SAM" id="Phobius"/>
    </source>
</evidence>
<comment type="caution">
    <text evidence="2">The sequence shown here is derived from an EMBL/GenBank/DDBJ whole genome shotgun (WGS) entry which is preliminary data.</text>
</comment>
<feature type="transmembrane region" description="Helical" evidence="1">
    <location>
        <begin position="105"/>
        <end position="128"/>
    </location>
</feature>
<dbReference type="AlphaFoldDB" id="A0A328ASR5"/>
<feature type="transmembrane region" description="Helical" evidence="1">
    <location>
        <begin position="36"/>
        <end position="58"/>
    </location>
</feature>
<dbReference type="Proteomes" id="UP000249725">
    <property type="component" value="Unassembled WGS sequence"/>
</dbReference>
<keyword evidence="1" id="KW-1133">Transmembrane helix</keyword>
<dbReference type="Pfam" id="PF05656">
    <property type="entry name" value="DUF805"/>
    <property type="match status" value="1"/>
</dbReference>
<evidence type="ECO:0000313" key="2">
    <source>
        <dbReference type="EMBL" id="RAK56554.1"/>
    </source>
</evidence>
<reference evidence="3" key="1">
    <citation type="submission" date="2018-05" db="EMBL/GenBank/DDBJ databases">
        <authorList>
            <person name="Li X."/>
        </authorList>
    </citation>
    <scope>NUCLEOTIDE SEQUENCE [LARGE SCALE GENOMIC DNA]</scope>
    <source>
        <strain evidence="3">YIM 73061</strain>
    </source>
</reference>
<dbReference type="OrthoDB" id="9812349at2"/>
<gene>
    <name evidence="2" type="ORF">DJ018_00795</name>
</gene>
<dbReference type="EMBL" id="QFYR01000001">
    <property type="protein sequence ID" value="RAK56554.1"/>
    <property type="molecule type" value="Genomic_DNA"/>
</dbReference>
<evidence type="ECO:0008006" key="4">
    <source>
        <dbReference type="Google" id="ProtNLM"/>
    </source>
</evidence>
<dbReference type="InterPro" id="IPR008523">
    <property type="entry name" value="DUF805"/>
</dbReference>
<sequence length="152" mass="16910">MVRRAWRCYRRWSASEDAIVRTIFFGDRETIGRGEYAVTGLLMSAFLLLDAILFFLPLSFLSGSPLGQTIIRGIQLGAVLFVLLYCITGFVVASVRRLRDIGQSGFWAFLLLAPGISWLLFWFVLSLIPGRRDEDDPTAAPSQPSQPAPGVL</sequence>
<evidence type="ECO:0000313" key="3">
    <source>
        <dbReference type="Proteomes" id="UP000249725"/>
    </source>
</evidence>
<feature type="transmembrane region" description="Helical" evidence="1">
    <location>
        <begin position="70"/>
        <end position="93"/>
    </location>
</feature>
<name>A0A328ASR5_9CAUL</name>
<keyword evidence="1" id="KW-0472">Membrane</keyword>
<proteinExistence type="predicted"/>
<keyword evidence="3" id="KW-1185">Reference proteome</keyword>
<keyword evidence="1" id="KW-0812">Transmembrane</keyword>
<dbReference type="GO" id="GO:0016020">
    <property type="term" value="C:membrane"/>
    <property type="evidence" value="ECO:0007669"/>
    <property type="project" value="InterPro"/>
</dbReference>
<organism evidence="2 3">
    <name type="scientific">Phenylobacterium deserti</name>
    <dbReference type="NCBI Taxonomy" id="1914756"/>
    <lineage>
        <taxon>Bacteria</taxon>
        <taxon>Pseudomonadati</taxon>
        <taxon>Pseudomonadota</taxon>
        <taxon>Alphaproteobacteria</taxon>
        <taxon>Caulobacterales</taxon>
        <taxon>Caulobacteraceae</taxon>
        <taxon>Phenylobacterium</taxon>
    </lineage>
</organism>